<dbReference type="VEuPathDB" id="PlasmoDB:PKNOH_S140279900"/>
<protein>
    <submittedName>
        <fullName evidence="4">Uncharacterized protein</fullName>
    </submittedName>
</protein>
<name>A0A1Y3DJR9_PLAKN</name>
<feature type="compositionally biased region" description="Basic and acidic residues" evidence="2">
    <location>
        <begin position="171"/>
        <end position="194"/>
    </location>
</feature>
<keyword evidence="3" id="KW-0812">Transmembrane</keyword>
<dbReference type="OrthoDB" id="1872379at2759"/>
<feature type="compositionally biased region" description="Polar residues" evidence="2">
    <location>
        <begin position="233"/>
        <end position="248"/>
    </location>
</feature>
<organism evidence="4 5">
    <name type="scientific">Plasmodium knowlesi</name>
    <dbReference type="NCBI Taxonomy" id="5850"/>
    <lineage>
        <taxon>Eukaryota</taxon>
        <taxon>Sar</taxon>
        <taxon>Alveolata</taxon>
        <taxon>Apicomplexa</taxon>
        <taxon>Aconoidasida</taxon>
        <taxon>Haemosporida</taxon>
        <taxon>Plasmodiidae</taxon>
        <taxon>Plasmodium</taxon>
        <taxon>Plasmodium (Plasmodium)</taxon>
    </lineage>
</organism>
<feature type="compositionally biased region" description="Basic and acidic residues" evidence="2">
    <location>
        <begin position="276"/>
        <end position="290"/>
    </location>
</feature>
<sequence length="563" mass="63134">MQKGETLFYAILLLIPIVGTWIYLKIVENKKIKEKKSDSLGEDDIGSAQREDQNNCHSVVHENKNLSRRKISSMEDTASSCSHPHGNRFGVTSQGDGMGADRVKCVEEDASLCRSEGENARDNLSSGNFKKEPELLTERCGEVTTGEEVIKVEEAPTGKFRTGGSPIGEGSLERICHYNERDKSEVGGGEEGKKSLGRGSDSTMESLPGVSYVKTEKGDQTGDGDKAKEGESDQVNTNEGEPDQVNTNDNDKRESCPWDNEEKANGTFAKRPSNITKREDIKEELSKEDMNGYARNYYSDNYISKDDYENSSSHLSSSVDDDDSEEISSNEGDSDRSDDSAGRKSSSVLSEDYEEEEEDSEMDDHDEDNDDDEDDDGECADDQDGGGGQSIEEIKDQGNELFKKGDYTQAIFYYNKALKKCKEKSTKSILYSNRAACYSHLENWNQVVEDCNKSINYNENFVKSYIRRSNAYEQLEKYNDASNDLNKAITLDSSLLARYEMKQKKLKYLAEQQLNKEKEEMVGKLKDFGNLLLGKVGLSLDNFEVQKNPNNDGSFNIQFKQNK</sequence>
<dbReference type="InterPro" id="IPR011990">
    <property type="entry name" value="TPR-like_helical_dom_sf"/>
</dbReference>
<dbReference type="AlphaFoldDB" id="A0A1Y3DJR9"/>
<dbReference type="PANTHER" id="PTHR46014:SF1">
    <property type="entry name" value="TETRATRICOPEPTIDE REPEAT PROTEIN 1"/>
    <property type="match status" value="1"/>
</dbReference>
<proteinExistence type="predicted"/>
<feature type="region of interest" description="Disordered" evidence="2">
    <location>
        <begin position="154"/>
        <end position="392"/>
    </location>
</feature>
<evidence type="ECO:0000313" key="4">
    <source>
        <dbReference type="EMBL" id="OTN63675.1"/>
    </source>
</evidence>
<feature type="compositionally biased region" description="Basic and acidic residues" evidence="2">
    <location>
        <begin position="333"/>
        <end position="342"/>
    </location>
</feature>
<dbReference type="PANTHER" id="PTHR46014">
    <property type="entry name" value="TETRATRICOPEPTIDE REPEAT PROTEIN 1"/>
    <property type="match status" value="1"/>
</dbReference>
<feature type="region of interest" description="Disordered" evidence="2">
    <location>
        <begin position="35"/>
        <end position="95"/>
    </location>
</feature>
<feature type="compositionally biased region" description="Acidic residues" evidence="2">
    <location>
        <begin position="351"/>
        <end position="384"/>
    </location>
</feature>
<accession>A0A1Y3DJR9</accession>
<feature type="compositionally biased region" description="Acidic residues" evidence="2">
    <location>
        <begin position="319"/>
        <end position="328"/>
    </location>
</feature>
<dbReference type="VEuPathDB" id="PlasmoDB:PKNH_1461200"/>
<keyword evidence="3" id="KW-1133">Transmembrane helix</keyword>
<dbReference type="EMBL" id="NETL01000028">
    <property type="protein sequence ID" value="OTN63675.1"/>
    <property type="molecule type" value="Genomic_DNA"/>
</dbReference>
<dbReference type="InterPro" id="IPR019734">
    <property type="entry name" value="TPR_rpt"/>
</dbReference>
<feature type="compositionally biased region" description="Basic and acidic residues" evidence="2">
    <location>
        <begin position="249"/>
        <end position="264"/>
    </location>
</feature>
<keyword evidence="3" id="KW-0472">Membrane</keyword>
<evidence type="ECO:0000256" key="1">
    <source>
        <dbReference type="PROSITE-ProRule" id="PRU00339"/>
    </source>
</evidence>
<dbReference type="Gene3D" id="1.25.40.10">
    <property type="entry name" value="Tetratricopeptide repeat domain"/>
    <property type="match status" value="1"/>
</dbReference>
<dbReference type="PROSITE" id="PS50005">
    <property type="entry name" value="TPR"/>
    <property type="match status" value="1"/>
</dbReference>
<evidence type="ECO:0000256" key="2">
    <source>
        <dbReference type="SAM" id="MobiDB-lite"/>
    </source>
</evidence>
<dbReference type="SUPFAM" id="SSF48452">
    <property type="entry name" value="TPR-like"/>
    <property type="match status" value="1"/>
</dbReference>
<feature type="compositionally biased region" description="Basic and acidic residues" evidence="2">
    <location>
        <begin position="214"/>
        <end position="231"/>
    </location>
</feature>
<comment type="caution">
    <text evidence="4">The sequence shown here is derived from an EMBL/GenBank/DDBJ whole genome shotgun (WGS) entry which is preliminary data.</text>
</comment>
<reference evidence="4 5" key="1">
    <citation type="submission" date="2017-05" db="EMBL/GenBank/DDBJ databases">
        <title>PacBio assembly of a Plasmodium knowlesi genome sequence with Hi-C correction and manual annotation of the SICAvar gene family.</title>
        <authorList>
            <person name="Lapp S.A."/>
            <person name="Geraldo J.A."/>
            <person name="Chien J.-T."/>
            <person name="Ay F."/>
            <person name="Pakala S.B."/>
            <person name="Batugedara G."/>
            <person name="Humphrey J.C."/>
            <person name="Debarry J.D."/>
            <person name="Le Roch K.G."/>
            <person name="Galinski M.R."/>
            <person name="Kissinger J.C."/>
        </authorList>
    </citation>
    <scope>NUCLEOTIDE SEQUENCE [LARGE SCALE GENOMIC DNA]</scope>
    <source>
        <strain evidence="5">Malayan Strain Pk1 (A+)</strain>
    </source>
</reference>
<gene>
    <name evidence="4" type="ORF">PKNOH_S140279900</name>
</gene>
<dbReference type="VEuPathDB" id="PlasmoDB:PKA1H_140067300"/>
<keyword evidence="1" id="KW-0802">TPR repeat</keyword>
<evidence type="ECO:0000256" key="3">
    <source>
        <dbReference type="SAM" id="Phobius"/>
    </source>
</evidence>
<evidence type="ECO:0000313" key="5">
    <source>
        <dbReference type="Proteomes" id="UP000195012"/>
    </source>
</evidence>
<dbReference type="OMA" id="RAACYSH"/>
<dbReference type="Pfam" id="PF13181">
    <property type="entry name" value="TPR_8"/>
    <property type="match status" value="2"/>
</dbReference>
<dbReference type="SMART" id="SM00028">
    <property type="entry name" value="TPR"/>
    <property type="match status" value="3"/>
</dbReference>
<feature type="compositionally biased region" description="Basic and acidic residues" evidence="2">
    <location>
        <begin position="49"/>
        <end position="65"/>
    </location>
</feature>
<dbReference type="eggNOG" id="KOG4234">
    <property type="taxonomic scope" value="Eukaryota"/>
</dbReference>
<dbReference type="Proteomes" id="UP000195012">
    <property type="component" value="Unassembled WGS sequence"/>
</dbReference>
<feature type="repeat" description="TPR" evidence="1">
    <location>
        <begin position="462"/>
        <end position="495"/>
    </location>
</feature>
<feature type="transmembrane region" description="Helical" evidence="3">
    <location>
        <begin position="6"/>
        <end position="26"/>
    </location>
</feature>
<dbReference type="InterPro" id="IPR052769">
    <property type="entry name" value="TPR_domain_protein"/>
</dbReference>